<feature type="transmembrane region" description="Helical" evidence="1">
    <location>
        <begin position="12"/>
        <end position="30"/>
    </location>
</feature>
<sequence>MESLSMITDSLVDLVCIFIAFLKYNVVTIIKSHVIFTKFNNKEHNLCYLLRINFYRTS</sequence>
<dbReference type="Proteomes" id="UP000315289">
    <property type="component" value="Unassembled WGS sequence"/>
</dbReference>
<name>A0A557SUQ0_9ARCH</name>
<dbReference type="AlphaFoldDB" id="A0A557SUQ0"/>
<keyword evidence="1" id="KW-1133">Transmembrane helix</keyword>
<keyword evidence="1" id="KW-0472">Membrane</keyword>
<protein>
    <submittedName>
        <fullName evidence="2">Uncharacterized protein</fullName>
    </submittedName>
</protein>
<keyword evidence="1" id="KW-0812">Transmembrane</keyword>
<evidence type="ECO:0000256" key="1">
    <source>
        <dbReference type="SAM" id="Phobius"/>
    </source>
</evidence>
<dbReference type="EMBL" id="VOAH01000008">
    <property type="protein sequence ID" value="TVP40333.1"/>
    <property type="molecule type" value="Genomic_DNA"/>
</dbReference>
<evidence type="ECO:0000313" key="3">
    <source>
        <dbReference type="Proteomes" id="UP000315289"/>
    </source>
</evidence>
<reference evidence="2 3" key="1">
    <citation type="journal article" date="2019" name="Front. Microbiol.">
        <title>Ammonia Oxidation by the Arctic Terrestrial Thaumarchaeote Candidatus Nitrosocosmicus arcticus Is Stimulated by Increasing Temperatures.</title>
        <authorList>
            <person name="Alves R.J.E."/>
            <person name="Kerou M."/>
            <person name="Zappe A."/>
            <person name="Bittner R."/>
            <person name="Abby S.S."/>
            <person name="Schmidt H.A."/>
            <person name="Pfeifer K."/>
            <person name="Schleper C."/>
        </authorList>
    </citation>
    <scope>NUCLEOTIDE SEQUENCE [LARGE SCALE GENOMIC DNA]</scope>
    <source>
        <strain evidence="2 3">Kfb</strain>
    </source>
</reference>
<organism evidence="2 3">
    <name type="scientific">Candidatus Nitrosocosmicus arcticus</name>
    <dbReference type="NCBI Taxonomy" id="2035267"/>
    <lineage>
        <taxon>Archaea</taxon>
        <taxon>Nitrososphaerota</taxon>
        <taxon>Nitrososphaeria</taxon>
        <taxon>Nitrososphaerales</taxon>
        <taxon>Nitrososphaeraceae</taxon>
        <taxon>Candidatus Nitrosocosmicus</taxon>
    </lineage>
</organism>
<evidence type="ECO:0000313" key="2">
    <source>
        <dbReference type="EMBL" id="TVP40333.1"/>
    </source>
</evidence>
<gene>
    <name evidence="2" type="ORF">NARC_80059</name>
</gene>
<proteinExistence type="predicted"/>
<keyword evidence="3" id="KW-1185">Reference proteome</keyword>
<comment type="caution">
    <text evidence="2">The sequence shown here is derived from an EMBL/GenBank/DDBJ whole genome shotgun (WGS) entry which is preliminary data.</text>
</comment>
<accession>A0A557SUQ0</accession>